<dbReference type="RefSeq" id="WP_183972133.1">
    <property type="nucleotide sequence ID" value="NZ_JACIBY010000002.1"/>
</dbReference>
<keyword evidence="2" id="KW-1185">Reference proteome</keyword>
<accession>A0A7W5ZIC2</accession>
<dbReference type="Proteomes" id="UP000541352">
    <property type="component" value="Unassembled WGS sequence"/>
</dbReference>
<protein>
    <recommendedName>
        <fullName evidence="3">Lipocalin-like domain-containing protein</fullName>
    </recommendedName>
</protein>
<sequence length="142" mass="15617">MKPVIFLLLIVVLGSCKPKTVVPETIAPLVGKWRLEAYESTVNGKKEWTLTSINASTANYILIREDGVLLTGNGQELCCAPAALIVNGKRFEIVPKSAIPNNPMCALVDCIGCATWDIEWSEDTFILNLCVSSSRSRYVRED</sequence>
<evidence type="ECO:0000313" key="2">
    <source>
        <dbReference type="Proteomes" id="UP000541352"/>
    </source>
</evidence>
<evidence type="ECO:0008006" key="3">
    <source>
        <dbReference type="Google" id="ProtNLM"/>
    </source>
</evidence>
<gene>
    <name evidence="1" type="ORF">FHS57_001408</name>
</gene>
<name>A0A7W5ZIC2_9BACT</name>
<evidence type="ECO:0000313" key="1">
    <source>
        <dbReference type="EMBL" id="MBB3837414.1"/>
    </source>
</evidence>
<organism evidence="1 2">
    <name type="scientific">Runella defluvii</name>
    <dbReference type="NCBI Taxonomy" id="370973"/>
    <lineage>
        <taxon>Bacteria</taxon>
        <taxon>Pseudomonadati</taxon>
        <taxon>Bacteroidota</taxon>
        <taxon>Cytophagia</taxon>
        <taxon>Cytophagales</taxon>
        <taxon>Spirosomataceae</taxon>
        <taxon>Runella</taxon>
    </lineage>
</organism>
<dbReference type="EMBL" id="JACIBY010000002">
    <property type="protein sequence ID" value="MBB3837414.1"/>
    <property type="molecule type" value="Genomic_DNA"/>
</dbReference>
<dbReference type="AlphaFoldDB" id="A0A7W5ZIC2"/>
<reference evidence="1 2" key="1">
    <citation type="submission" date="2020-08" db="EMBL/GenBank/DDBJ databases">
        <title>Genomic Encyclopedia of Type Strains, Phase IV (KMG-IV): sequencing the most valuable type-strain genomes for metagenomic binning, comparative biology and taxonomic classification.</title>
        <authorList>
            <person name="Goeker M."/>
        </authorList>
    </citation>
    <scope>NUCLEOTIDE SEQUENCE [LARGE SCALE GENOMIC DNA]</scope>
    <source>
        <strain evidence="1 2">DSM 17976</strain>
    </source>
</reference>
<comment type="caution">
    <text evidence="1">The sequence shown here is derived from an EMBL/GenBank/DDBJ whole genome shotgun (WGS) entry which is preliminary data.</text>
</comment>
<dbReference type="PROSITE" id="PS51257">
    <property type="entry name" value="PROKAR_LIPOPROTEIN"/>
    <property type="match status" value="1"/>
</dbReference>
<proteinExistence type="predicted"/>